<dbReference type="PANTHER" id="PTHR38459">
    <property type="entry name" value="PROPHAGE BACTOPRENOL-LINKED GLUCOSE TRANSLOCASE HOMOLOG"/>
    <property type="match status" value="1"/>
</dbReference>
<feature type="transmembrane region" description="Helical" evidence="6">
    <location>
        <begin position="35"/>
        <end position="55"/>
    </location>
</feature>
<comment type="caution">
    <text evidence="8">The sequence shown here is derived from an EMBL/GenBank/DDBJ whole genome shotgun (WGS) entry which is preliminary data.</text>
</comment>
<feature type="transmembrane region" description="Helical" evidence="6">
    <location>
        <begin position="7"/>
        <end position="29"/>
    </location>
</feature>
<keyword evidence="3 6" id="KW-0812">Transmembrane</keyword>
<dbReference type="Proteomes" id="UP001207605">
    <property type="component" value="Unassembled WGS sequence"/>
</dbReference>
<name>A0ABT2S6J8_9FIRM</name>
<evidence type="ECO:0000256" key="2">
    <source>
        <dbReference type="ARBA" id="ARBA00009399"/>
    </source>
</evidence>
<dbReference type="RefSeq" id="WP_262581652.1">
    <property type="nucleotide sequence ID" value="NZ_JAOQJV010000009.1"/>
</dbReference>
<evidence type="ECO:0000256" key="3">
    <source>
        <dbReference type="ARBA" id="ARBA00022692"/>
    </source>
</evidence>
<organism evidence="8 9">
    <name type="scientific">Dorea ammoniilytica</name>
    <dbReference type="NCBI Taxonomy" id="2981788"/>
    <lineage>
        <taxon>Bacteria</taxon>
        <taxon>Bacillati</taxon>
        <taxon>Bacillota</taxon>
        <taxon>Clostridia</taxon>
        <taxon>Lachnospirales</taxon>
        <taxon>Lachnospiraceae</taxon>
        <taxon>Dorea</taxon>
    </lineage>
</organism>
<feature type="transmembrane region" description="Helical" evidence="6">
    <location>
        <begin position="67"/>
        <end position="88"/>
    </location>
</feature>
<dbReference type="InterPro" id="IPR007267">
    <property type="entry name" value="GtrA_DPMS_TM"/>
</dbReference>
<keyword evidence="4 6" id="KW-1133">Transmembrane helix</keyword>
<evidence type="ECO:0000256" key="6">
    <source>
        <dbReference type="SAM" id="Phobius"/>
    </source>
</evidence>
<protein>
    <submittedName>
        <fullName evidence="8">GtrA family protein</fullName>
    </submittedName>
</protein>
<feature type="domain" description="GtrA/DPMS transmembrane" evidence="7">
    <location>
        <begin position="10"/>
        <end position="130"/>
    </location>
</feature>
<dbReference type="PANTHER" id="PTHR38459:SF1">
    <property type="entry name" value="PROPHAGE BACTOPRENOL-LINKED GLUCOSE TRANSLOCASE HOMOLOG"/>
    <property type="match status" value="1"/>
</dbReference>
<evidence type="ECO:0000313" key="9">
    <source>
        <dbReference type="Proteomes" id="UP001207605"/>
    </source>
</evidence>
<gene>
    <name evidence="8" type="ORF">OCV65_08195</name>
</gene>
<dbReference type="Pfam" id="PF04138">
    <property type="entry name" value="GtrA_DPMS_TM"/>
    <property type="match status" value="1"/>
</dbReference>
<sequence>MKKIDSTFIRFAMVGVANTIFGTAIMFLFYNVFHLSYWVSSASNYIFGSILSYFLNKNFTFQNKERSWQVVFRFVINISICYAIAYGIAKPLVRMLLSGQSVKIQDNGAMLVGMVLFVVINYLGQRLFVFKKEVAGE</sequence>
<dbReference type="EMBL" id="JAOQJV010000009">
    <property type="protein sequence ID" value="MCU6700206.1"/>
    <property type="molecule type" value="Genomic_DNA"/>
</dbReference>
<evidence type="ECO:0000259" key="7">
    <source>
        <dbReference type="Pfam" id="PF04138"/>
    </source>
</evidence>
<feature type="transmembrane region" description="Helical" evidence="6">
    <location>
        <begin position="108"/>
        <end position="124"/>
    </location>
</feature>
<evidence type="ECO:0000256" key="5">
    <source>
        <dbReference type="ARBA" id="ARBA00023136"/>
    </source>
</evidence>
<accession>A0ABT2S6J8</accession>
<keyword evidence="5 6" id="KW-0472">Membrane</keyword>
<reference evidence="8 9" key="1">
    <citation type="journal article" date="2021" name="ISME Commun">
        <title>Automated analysis of genomic sequences facilitates high-throughput and comprehensive description of bacteria.</title>
        <authorList>
            <person name="Hitch T.C.A."/>
        </authorList>
    </citation>
    <scope>NUCLEOTIDE SEQUENCE [LARGE SCALE GENOMIC DNA]</scope>
    <source>
        <strain evidence="8 9">Sanger_02</strain>
    </source>
</reference>
<comment type="subcellular location">
    <subcellularLocation>
        <location evidence="1">Membrane</location>
        <topology evidence="1">Multi-pass membrane protein</topology>
    </subcellularLocation>
</comment>
<dbReference type="InterPro" id="IPR051401">
    <property type="entry name" value="GtrA_CellWall_Glycosyl"/>
</dbReference>
<evidence type="ECO:0000256" key="4">
    <source>
        <dbReference type="ARBA" id="ARBA00022989"/>
    </source>
</evidence>
<proteinExistence type="inferred from homology"/>
<evidence type="ECO:0000256" key="1">
    <source>
        <dbReference type="ARBA" id="ARBA00004141"/>
    </source>
</evidence>
<evidence type="ECO:0000313" key="8">
    <source>
        <dbReference type="EMBL" id="MCU6700206.1"/>
    </source>
</evidence>
<keyword evidence="9" id="KW-1185">Reference proteome</keyword>
<comment type="similarity">
    <text evidence="2">Belongs to the GtrA family.</text>
</comment>